<dbReference type="InterPro" id="IPR050739">
    <property type="entry name" value="MFP"/>
</dbReference>
<dbReference type="OrthoDB" id="7057889at2"/>
<dbReference type="PRINTS" id="PR01490">
    <property type="entry name" value="RTXTOXIND"/>
</dbReference>
<evidence type="ECO:0000259" key="7">
    <source>
        <dbReference type="Pfam" id="PF25876"/>
    </source>
</evidence>
<dbReference type="InterPro" id="IPR058624">
    <property type="entry name" value="MdtA-like_HH"/>
</dbReference>
<dbReference type="GO" id="GO:0015562">
    <property type="term" value="F:efflux transmembrane transporter activity"/>
    <property type="evidence" value="ECO:0007669"/>
    <property type="project" value="InterPro"/>
</dbReference>
<evidence type="ECO:0000256" key="5">
    <source>
        <dbReference type="SAM" id="Coils"/>
    </source>
</evidence>
<keyword evidence="4 6" id="KW-0472">Membrane</keyword>
<dbReference type="Proteomes" id="UP000198705">
    <property type="component" value="Unassembled WGS sequence"/>
</dbReference>
<keyword evidence="3 6" id="KW-1133">Transmembrane helix</keyword>
<evidence type="ECO:0000313" key="9">
    <source>
        <dbReference type="Proteomes" id="UP000198705"/>
    </source>
</evidence>
<reference evidence="9" key="1">
    <citation type="submission" date="2016-10" db="EMBL/GenBank/DDBJ databases">
        <authorList>
            <person name="Varghese N."/>
            <person name="Submissions S."/>
        </authorList>
    </citation>
    <scope>NUCLEOTIDE SEQUENCE [LARGE SCALE GENOMIC DNA]</scope>
    <source>
        <strain evidence="9">DSM 23925</strain>
    </source>
</reference>
<dbReference type="GO" id="GO:0016020">
    <property type="term" value="C:membrane"/>
    <property type="evidence" value="ECO:0007669"/>
    <property type="project" value="UniProtKB-SubCell"/>
</dbReference>
<dbReference type="Gene3D" id="2.40.30.170">
    <property type="match status" value="1"/>
</dbReference>
<evidence type="ECO:0000256" key="2">
    <source>
        <dbReference type="ARBA" id="ARBA00022692"/>
    </source>
</evidence>
<evidence type="ECO:0000256" key="4">
    <source>
        <dbReference type="ARBA" id="ARBA00023136"/>
    </source>
</evidence>
<evidence type="ECO:0000256" key="3">
    <source>
        <dbReference type="ARBA" id="ARBA00022989"/>
    </source>
</evidence>
<keyword evidence="9" id="KW-1185">Reference proteome</keyword>
<comment type="subcellular location">
    <subcellularLocation>
        <location evidence="1">Membrane</location>
        <topology evidence="1">Single-pass membrane protein</topology>
    </subcellularLocation>
</comment>
<dbReference type="PANTHER" id="PTHR30386:SF26">
    <property type="entry name" value="TRANSPORT PROTEIN COMB"/>
    <property type="match status" value="1"/>
</dbReference>
<dbReference type="AlphaFoldDB" id="A0A1I5CY04"/>
<keyword evidence="2 6" id="KW-0812">Transmembrane</keyword>
<dbReference type="Gene3D" id="1.10.287.470">
    <property type="entry name" value="Helix hairpin bin"/>
    <property type="match status" value="1"/>
</dbReference>
<feature type="transmembrane region" description="Helical" evidence="6">
    <location>
        <begin position="29"/>
        <end position="48"/>
    </location>
</feature>
<dbReference type="STRING" id="649333.SAMN04487989_10681"/>
<accession>A0A1I5CY04</accession>
<feature type="coiled-coil region" evidence="5">
    <location>
        <begin position="165"/>
        <end position="287"/>
    </location>
</feature>
<evidence type="ECO:0000313" key="8">
    <source>
        <dbReference type="EMBL" id="SFN91828.1"/>
    </source>
</evidence>
<sequence length="429" mass="49761">MSKKLEEIELRSEQVQDILSYVPHWMIRYGNLLFLALIMLFFSLSWLIKYPDVITAETLITTQNPPQKEYAKISGRIDSVFVKNNQIVDKNTILATLENTASFNDIQTLKQIVDTIKPNNKSFYFPLDELPILFLGEVDADFALFENYYSQYILNKQLQPFSNDALANKNTLLELQNRLQNAKAQLKINQTELEFAKTNLERHEALYKKGIISKLEYENKQLEYAQFQRNLKNFESSISQIREAISNANKSTTGTEITKTREEIKLLKNVLQAFNQLKNAIHNWEQKYVLKSNIKGKVSFLHFWNANQNVSTGDLVFTIIPTQNLSYIAKLKTPMQNSGKLKVGQQVNISVQNYPETEFGFLSGSINQISIIPDNEGFYLIDVKLPNKLITSYNKEIEFKQEMIGKAEIITEDLRLIERFFYQIKDIFK</sequence>
<protein>
    <submittedName>
        <fullName evidence="8">Multidrug resistance efflux pump</fullName>
    </submittedName>
</protein>
<name>A0A1I5CY04_9FLAO</name>
<proteinExistence type="predicted"/>
<organism evidence="8 9">
    <name type="scientific">Bizionia echini</name>
    <dbReference type="NCBI Taxonomy" id="649333"/>
    <lineage>
        <taxon>Bacteria</taxon>
        <taxon>Pseudomonadati</taxon>
        <taxon>Bacteroidota</taxon>
        <taxon>Flavobacteriia</taxon>
        <taxon>Flavobacteriales</taxon>
        <taxon>Flavobacteriaceae</taxon>
        <taxon>Bizionia</taxon>
    </lineage>
</organism>
<dbReference type="PANTHER" id="PTHR30386">
    <property type="entry name" value="MEMBRANE FUSION SUBUNIT OF EMRAB-TOLC MULTIDRUG EFFLUX PUMP"/>
    <property type="match status" value="1"/>
</dbReference>
<dbReference type="EMBL" id="FOVN01000006">
    <property type="protein sequence ID" value="SFN91828.1"/>
    <property type="molecule type" value="Genomic_DNA"/>
</dbReference>
<evidence type="ECO:0000256" key="6">
    <source>
        <dbReference type="SAM" id="Phobius"/>
    </source>
</evidence>
<gene>
    <name evidence="8" type="ORF">SAMN04487989_10681</name>
</gene>
<evidence type="ECO:0000256" key="1">
    <source>
        <dbReference type="ARBA" id="ARBA00004167"/>
    </source>
</evidence>
<dbReference type="Pfam" id="PF25876">
    <property type="entry name" value="HH_MFP_RND"/>
    <property type="match status" value="1"/>
</dbReference>
<dbReference type="RefSeq" id="WP_092209290.1">
    <property type="nucleotide sequence ID" value="NZ_FOVN01000006.1"/>
</dbReference>
<feature type="domain" description="Multidrug resistance protein MdtA-like alpha-helical hairpin" evidence="7">
    <location>
        <begin position="179"/>
        <end position="240"/>
    </location>
</feature>
<dbReference type="SUPFAM" id="SSF56954">
    <property type="entry name" value="Outer membrane efflux proteins (OEP)"/>
    <property type="match status" value="1"/>
</dbReference>
<keyword evidence="5" id="KW-0175">Coiled coil</keyword>